<proteinExistence type="predicted"/>
<reference evidence="1" key="1">
    <citation type="journal article" date="2021" name="Sci. Adv.">
        <title>The American lobster genome reveals insights on longevity, neural, and immune adaptations.</title>
        <authorList>
            <person name="Polinski J.M."/>
            <person name="Zimin A.V."/>
            <person name="Clark K.F."/>
            <person name="Kohn A.B."/>
            <person name="Sadowski N."/>
            <person name="Timp W."/>
            <person name="Ptitsyn A."/>
            <person name="Khanna P."/>
            <person name="Romanova D.Y."/>
            <person name="Williams P."/>
            <person name="Greenwood S.J."/>
            <person name="Moroz L.L."/>
            <person name="Walt D.R."/>
            <person name="Bodnar A.G."/>
        </authorList>
    </citation>
    <scope>NUCLEOTIDE SEQUENCE</scope>
    <source>
        <strain evidence="1">GMGI-L3</strain>
    </source>
</reference>
<gene>
    <name evidence="1" type="ORF">Hamer_G012562</name>
</gene>
<evidence type="ECO:0000313" key="1">
    <source>
        <dbReference type="EMBL" id="KAG7170988.1"/>
    </source>
</evidence>
<accession>A0A8J5KEX1</accession>
<keyword evidence="2" id="KW-1185">Reference proteome</keyword>
<sequence length="80" mass="8911">MVAVESFAADGSFKYCQFTFIMGVTNEEQTFHLQNIPLSLVGTHNGKQALFQAFTNLLEEICDEVQTPSSSDIQYSLSLE</sequence>
<dbReference type="EMBL" id="JAHLQT010013238">
    <property type="protein sequence ID" value="KAG7170988.1"/>
    <property type="molecule type" value="Genomic_DNA"/>
</dbReference>
<evidence type="ECO:0000313" key="2">
    <source>
        <dbReference type="Proteomes" id="UP000747542"/>
    </source>
</evidence>
<organism evidence="1 2">
    <name type="scientific">Homarus americanus</name>
    <name type="common">American lobster</name>
    <dbReference type="NCBI Taxonomy" id="6706"/>
    <lineage>
        <taxon>Eukaryota</taxon>
        <taxon>Metazoa</taxon>
        <taxon>Ecdysozoa</taxon>
        <taxon>Arthropoda</taxon>
        <taxon>Crustacea</taxon>
        <taxon>Multicrustacea</taxon>
        <taxon>Malacostraca</taxon>
        <taxon>Eumalacostraca</taxon>
        <taxon>Eucarida</taxon>
        <taxon>Decapoda</taxon>
        <taxon>Pleocyemata</taxon>
        <taxon>Astacidea</taxon>
        <taxon>Nephropoidea</taxon>
        <taxon>Nephropidae</taxon>
        <taxon>Homarus</taxon>
    </lineage>
</organism>
<comment type="caution">
    <text evidence="1">The sequence shown here is derived from an EMBL/GenBank/DDBJ whole genome shotgun (WGS) entry which is preliminary data.</text>
</comment>
<dbReference type="AlphaFoldDB" id="A0A8J5KEX1"/>
<name>A0A8J5KEX1_HOMAM</name>
<dbReference type="Proteomes" id="UP000747542">
    <property type="component" value="Unassembled WGS sequence"/>
</dbReference>
<protein>
    <submittedName>
        <fullName evidence="1">Uncharacterized protein</fullName>
    </submittedName>
</protein>